<feature type="region of interest" description="Disordered" evidence="12">
    <location>
        <begin position="60"/>
        <end position="96"/>
    </location>
</feature>
<keyword evidence="7" id="KW-0325">Glycoprotein</keyword>
<accession>A0A9P9L393</accession>
<dbReference type="SUPFAM" id="SSF51445">
    <property type="entry name" value="(Trans)glycosidases"/>
    <property type="match status" value="1"/>
</dbReference>
<dbReference type="InterPro" id="IPR019800">
    <property type="entry name" value="Glyco_hydro_3_AS"/>
</dbReference>
<dbReference type="EMBL" id="JAGTJS010000003">
    <property type="protein sequence ID" value="KAH7273176.1"/>
    <property type="molecule type" value="Genomic_DNA"/>
</dbReference>
<keyword evidence="15" id="KW-1185">Reference proteome</keyword>
<comment type="caution">
    <text evidence="14">The sequence shown here is derived from an EMBL/GenBank/DDBJ whole genome shotgun (WGS) entry which is preliminary data.</text>
</comment>
<dbReference type="SUPFAM" id="SSF52279">
    <property type="entry name" value="Beta-D-glucan exohydrolase, C-terminal domain"/>
    <property type="match status" value="1"/>
</dbReference>
<name>A0A9P9L393_FUSSL</name>
<evidence type="ECO:0000256" key="9">
    <source>
        <dbReference type="ARBA" id="ARBA00023295"/>
    </source>
</evidence>
<dbReference type="PRINTS" id="PR00133">
    <property type="entry name" value="GLHYDRLASE3"/>
</dbReference>
<dbReference type="Gene3D" id="3.20.20.300">
    <property type="entry name" value="Glycoside hydrolase, family 3, N-terminal domain"/>
    <property type="match status" value="1"/>
</dbReference>
<dbReference type="SMART" id="SM00758">
    <property type="entry name" value="PA14"/>
    <property type="match status" value="1"/>
</dbReference>
<evidence type="ECO:0000313" key="14">
    <source>
        <dbReference type="EMBL" id="KAH7273176.1"/>
    </source>
</evidence>
<keyword evidence="10 11" id="KW-0624">Polysaccharide degradation</keyword>
<evidence type="ECO:0000256" key="8">
    <source>
        <dbReference type="ARBA" id="ARBA00023277"/>
    </source>
</evidence>
<comment type="similarity">
    <text evidence="3 11">Belongs to the glycosyl hydrolase 3 family.</text>
</comment>
<comment type="pathway">
    <text evidence="2 11">Glycan metabolism; cellulose degradation.</text>
</comment>
<dbReference type="InterPro" id="IPR002772">
    <property type="entry name" value="Glyco_hydro_3_C"/>
</dbReference>
<gene>
    <name evidence="14" type="ORF">B0J15DRAFT_521952</name>
</gene>
<keyword evidence="8 11" id="KW-0119">Carbohydrate metabolism</keyword>
<feature type="domain" description="PA14" evidence="13">
    <location>
        <begin position="986"/>
        <end position="1145"/>
    </location>
</feature>
<comment type="catalytic activity">
    <reaction evidence="1 11">
        <text>Hydrolysis of terminal, non-reducing beta-D-glucosyl residues with release of beta-D-glucose.</text>
        <dbReference type="EC" id="3.2.1.21"/>
    </reaction>
</comment>
<evidence type="ECO:0000256" key="10">
    <source>
        <dbReference type="ARBA" id="ARBA00023326"/>
    </source>
</evidence>
<dbReference type="PROSITE" id="PS00775">
    <property type="entry name" value="GLYCOSYL_HYDROL_F3"/>
    <property type="match status" value="1"/>
</dbReference>
<organism evidence="14 15">
    <name type="scientific">Fusarium solani</name>
    <name type="common">Filamentous fungus</name>
    <dbReference type="NCBI Taxonomy" id="169388"/>
    <lineage>
        <taxon>Eukaryota</taxon>
        <taxon>Fungi</taxon>
        <taxon>Dikarya</taxon>
        <taxon>Ascomycota</taxon>
        <taxon>Pezizomycotina</taxon>
        <taxon>Sordariomycetes</taxon>
        <taxon>Hypocreomycetidae</taxon>
        <taxon>Hypocreales</taxon>
        <taxon>Nectriaceae</taxon>
        <taxon>Fusarium</taxon>
        <taxon>Fusarium solani species complex</taxon>
    </lineage>
</organism>
<reference evidence="14" key="1">
    <citation type="journal article" date="2021" name="Nat. Commun.">
        <title>Genetic determinants of endophytism in the Arabidopsis root mycobiome.</title>
        <authorList>
            <person name="Mesny F."/>
            <person name="Miyauchi S."/>
            <person name="Thiergart T."/>
            <person name="Pickel B."/>
            <person name="Atanasova L."/>
            <person name="Karlsson M."/>
            <person name="Huettel B."/>
            <person name="Barry K.W."/>
            <person name="Haridas S."/>
            <person name="Chen C."/>
            <person name="Bauer D."/>
            <person name="Andreopoulos W."/>
            <person name="Pangilinan J."/>
            <person name="LaButti K."/>
            <person name="Riley R."/>
            <person name="Lipzen A."/>
            <person name="Clum A."/>
            <person name="Drula E."/>
            <person name="Henrissat B."/>
            <person name="Kohler A."/>
            <person name="Grigoriev I.V."/>
            <person name="Martin F.M."/>
            <person name="Hacquard S."/>
        </authorList>
    </citation>
    <scope>NUCLEOTIDE SEQUENCE</scope>
    <source>
        <strain evidence="14">FSSC 5 MPI-SDFR-AT-0091</strain>
    </source>
</reference>
<dbReference type="OrthoDB" id="47059at2759"/>
<dbReference type="GO" id="GO:0008422">
    <property type="term" value="F:beta-glucosidase activity"/>
    <property type="evidence" value="ECO:0007669"/>
    <property type="project" value="UniProtKB-EC"/>
</dbReference>
<evidence type="ECO:0000256" key="12">
    <source>
        <dbReference type="SAM" id="MobiDB-lite"/>
    </source>
</evidence>
<dbReference type="InterPro" id="IPR050288">
    <property type="entry name" value="Cellulose_deg_GH3"/>
</dbReference>
<dbReference type="Pfam" id="PF00933">
    <property type="entry name" value="Glyco_hydro_3"/>
    <property type="match status" value="1"/>
</dbReference>
<feature type="region of interest" description="Disordered" evidence="12">
    <location>
        <begin position="1"/>
        <end position="25"/>
    </location>
</feature>
<evidence type="ECO:0000256" key="2">
    <source>
        <dbReference type="ARBA" id="ARBA00004987"/>
    </source>
</evidence>
<dbReference type="InterPro" id="IPR001764">
    <property type="entry name" value="Glyco_hydro_3_N"/>
</dbReference>
<dbReference type="Gene3D" id="2.60.40.10">
    <property type="entry name" value="Immunoglobulins"/>
    <property type="match status" value="1"/>
</dbReference>
<dbReference type="InterPro" id="IPR017853">
    <property type="entry name" value="GH"/>
</dbReference>
<dbReference type="Pfam" id="PF07691">
    <property type="entry name" value="PA14"/>
    <property type="match status" value="1"/>
</dbReference>
<keyword evidence="6" id="KW-0136">Cellulose degradation</keyword>
<dbReference type="GO" id="GO:0030245">
    <property type="term" value="P:cellulose catabolic process"/>
    <property type="evidence" value="ECO:0007669"/>
    <property type="project" value="UniProtKB-KW"/>
</dbReference>
<protein>
    <recommendedName>
        <fullName evidence="4 11">beta-glucosidase</fullName>
        <ecNumber evidence="4 11">3.2.1.21</ecNumber>
    </recommendedName>
</protein>
<proteinExistence type="inferred from homology"/>
<evidence type="ECO:0000259" key="13">
    <source>
        <dbReference type="PROSITE" id="PS51820"/>
    </source>
</evidence>
<dbReference type="Gene3D" id="2.60.120.260">
    <property type="entry name" value="Galactose-binding domain-like"/>
    <property type="match status" value="1"/>
</dbReference>
<dbReference type="FunFam" id="3.20.20.300:FF:000006">
    <property type="entry name" value="Beta-glucosidase H"/>
    <property type="match status" value="1"/>
</dbReference>
<evidence type="ECO:0000256" key="5">
    <source>
        <dbReference type="ARBA" id="ARBA00022801"/>
    </source>
</evidence>
<evidence type="ECO:0000256" key="3">
    <source>
        <dbReference type="ARBA" id="ARBA00005336"/>
    </source>
</evidence>
<dbReference type="PROSITE" id="PS51820">
    <property type="entry name" value="PA14"/>
    <property type="match status" value="1"/>
</dbReference>
<dbReference type="PANTHER" id="PTHR42715:SF13">
    <property type="entry name" value="BETA-GLUCOSIDASE K-RELATED"/>
    <property type="match status" value="1"/>
</dbReference>
<dbReference type="EC" id="3.2.1.21" evidence="4 11"/>
<dbReference type="InterPro" id="IPR036962">
    <property type="entry name" value="Glyco_hydro_3_N_sf"/>
</dbReference>
<dbReference type="Pfam" id="PF01915">
    <property type="entry name" value="Glyco_hydro_3_C"/>
    <property type="match status" value="1"/>
</dbReference>
<sequence>MAGARSRSPNLGALPHAKNVASARPDATTVGQHVMILSGAEILQAIHKLTRLVESQQPLQHYQQQSPAQAIDSSPYVPQSVSENHHQSGGPESLTHHATVRPQGVESILDWEIFSLDRPTQCLFAQRNPPSMGSYSLPDTSYPQLARLESKYIDTLHTKNPILDLSDLHRMMLQVAEDGLDWSTQTCLVALVCANAAITEPYPESVGDQMHLSSTPDQKARENAELDLSMQFWNVAIKRLGYASGQSSVQAVQCLCLAGIWYMHRLEPLEAWKHFSLAGTAWHSLSLTHFPHGELINQADSSSNELTIMQALYFTIWKSECELRLELPLPSPSVLDNAYFPLAFPQPPSLGSHPLDPDTTERERSWYYYLSEIAARHLINRLLQMNSEVPTTPTEKQVRRMISQAEMMETQIFDWYSSLPPIFYFDIPEGYQIDFHPNAMIFVLRHRYFTLRELVSRPFVRLCVDRLVDGMDPCLHAPVTSFASQCLQFCMLKLGQVVGHRHQGAWYTIRMTTSSCLTLAAVHRAQRQADETQAAFIVQNVILPETWRDRVRQAVDSNQPQFDEPNGGASNLKQVVEAILESSLDYPTPVHDFDIEHVIKHASVSEKISLLSGRDFWHTAPLPRFNVPSVRVSDGPNGVRGTKFIDGVPAACLPCGTGLAATWDQDLLYQAGILIGNECKAKGAHCWLGPTVCIQRSPLGGRGFESMAEDPYATGKLAAAYIKGVQSTGVVSVIKHWLANDQEHERVGVNVVVSERALREIHMLPFQIALRDAAPGAVMSCYNKVNGKHVSESRDLLDGLLREEWQWKGLIMSDWFGTYSTAESLNAGLDLEMPGPTRQRGQLLDLAVSTRKVSRTTIDTRARNVLEFVQRCNKVAVASEEGGRDFPEDRELNRQLAGDSVVLLKNEGGLLPLKRPFKSIALIGPNMKNTSFCGGGSAHLQPYYTVSPFQGIVDQLPPDVEVKYEIGASASGWNPLLQASDVMTPDGCPGLRIRFYREPPTVPDREVIDESLLPESSWQLMGYSHPKLEKLFYAEVEGDFVGQATGPFEFGLAVYGSARLYVDGQLLIDNTAVQRGGTFFFGKGTLEEKAEMHLIQGQKYRIKVEYESAPSSKLVKPGVVNFGGGAGRLGLVRVIDPDASIRAAVDAATKSDVAILCVGLTRDQESEGFDRQHMELPGFLPRLISVVLDAAPDAIIVSQSGTPFNMLPWATRTKTHLHAWMGGNETGNGIADVIFGKICPSGKLPLSFPRRIEDTPTYLNFGSERGRVIYGEDIYVGYRYYEKVDRDVLYPFGHGLSYTTFTYSNLAVTSLHVNLEVTNSGTVAGAEAVQLYIAADETTSSIAKPKKELKGFKKCSMYS</sequence>
<dbReference type="CDD" id="cd12148">
    <property type="entry name" value="fungal_TF_MHR"/>
    <property type="match status" value="1"/>
</dbReference>
<evidence type="ECO:0000256" key="1">
    <source>
        <dbReference type="ARBA" id="ARBA00000448"/>
    </source>
</evidence>
<evidence type="ECO:0000313" key="15">
    <source>
        <dbReference type="Proteomes" id="UP000736672"/>
    </source>
</evidence>
<dbReference type="InterPro" id="IPR037524">
    <property type="entry name" value="PA14/GLEYA"/>
</dbReference>
<dbReference type="Proteomes" id="UP000736672">
    <property type="component" value="Unassembled WGS sequence"/>
</dbReference>
<evidence type="ECO:0000256" key="7">
    <source>
        <dbReference type="ARBA" id="ARBA00023180"/>
    </source>
</evidence>
<evidence type="ECO:0000256" key="4">
    <source>
        <dbReference type="ARBA" id="ARBA00012744"/>
    </source>
</evidence>
<keyword evidence="9 11" id="KW-0326">Glycosidase</keyword>
<dbReference type="InterPro" id="IPR036881">
    <property type="entry name" value="Glyco_hydro_3_C_sf"/>
</dbReference>
<evidence type="ECO:0000256" key="6">
    <source>
        <dbReference type="ARBA" id="ARBA00023001"/>
    </source>
</evidence>
<evidence type="ECO:0000256" key="11">
    <source>
        <dbReference type="RuleBase" id="RU361161"/>
    </source>
</evidence>
<dbReference type="InterPro" id="IPR011658">
    <property type="entry name" value="PA14_dom"/>
</dbReference>
<dbReference type="PANTHER" id="PTHR42715">
    <property type="entry name" value="BETA-GLUCOSIDASE"/>
    <property type="match status" value="1"/>
</dbReference>
<feature type="compositionally biased region" description="Low complexity" evidence="12">
    <location>
        <begin position="60"/>
        <end position="70"/>
    </location>
</feature>
<dbReference type="Gene3D" id="3.40.50.1700">
    <property type="entry name" value="Glycoside hydrolase family 3 C-terminal domain"/>
    <property type="match status" value="1"/>
</dbReference>
<keyword evidence="5 11" id="KW-0378">Hydrolase</keyword>
<dbReference type="InterPro" id="IPR013783">
    <property type="entry name" value="Ig-like_fold"/>
</dbReference>